<comment type="caution">
    <text evidence="1">The sequence shown here is derived from an EMBL/GenBank/DDBJ whole genome shotgun (WGS) entry which is preliminary data.</text>
</comment>
<dbReference type="EMBL" id="JAFNEN010000604">
    <property type="protein sequence ID" value="KAG8179769.1"/>
    <property type="molecule type" value="Genomic_DNA"/>
</dbReference>
<evidence type="ECO:0000313" key="1">
    <source>
        <dbReference type="EMBL" id="KAG8179769.1"/>
    </source>
</evidence>
<gene>
    <name evidence="1" type="ORF">JTE90_022944</name>
</gene>
<organism evidence="1 2">
    <name type="scientific">Oedothorax gibbosus</name>
    <dbReference type="NCBI Taxonomy" id="931172"/>
    <lineage>
        <taxon>Eukaryota</taxon>
        <taxon>Metazoa</taxon>
        <taxon>Ecdysozoa</taxon>
        <taxon>Arthropoda</taxon>
        <taxon>Chelicerata</taxon>
        <taxon>Arachnida</taxon>
        <taxon>Araneae</taxon>
        <taxon>Araneomorphae</taxon>
        <taxon>Entelegynae</taxon>
        <taxon>Araneoidea</taxon>
        <taxon>Linyphiidae</taxon>
        <taxon>Erigoninae</taxon>
        <taxon>Oedothorax</taxon>
    </lineage>
</organism>
<protein>
    <submittedName>
        <fullName evidence="1">Uncharacterized protein</fullName>
    </submittedName>
</protein>
<dbReference type="Proteomes" id="UP000827092">
    <property type="component" value="Unassembled WGS sequence"/>
</dbReference>
<sequence length="70" mass="7626">MTLPSKFGGLPTPRSDVARSRVTQWGPVSLGWALLIGGRDFWPLTVSTPEDDITRSGRGQRYVGLVSPID</sequence>
<evidence type="ECO:0000313" key="2">
    <source>
        <dbReference type="Proteomes" id="UP000827092"/>
    </source>
</evidence>
<proteinExistence type="predicted"/>
<name>A0AAV6U866_9ARAC</name>
<keyword evidence="2" id="KW-1185">Reference proteome</keyword>
<dbReference type="AlphaFoldDB" id="A0AAV6U866"/>
<accession>A0AAV6U866</accession>
<reference evidence="1 2" key="1">
    <citation type="journal article" date="2022" name="Nat. Ecol. Evol.">
        <title>A masculinizing supergene underlies an exaggerated male reproductive morph in a spider.</title>
        <authorList>
            <person name="Hendrickx F."/>
            <person name="De Corte Z."/>
            <person name="Sonet G."/>
            <person name="Van Belleghem S.M."/>
            <person name="Kostlbacher S."/>
            <person name="Vangestel C."/>
        </authorList>
    </citation>
    <scope>NUCLEOTIDE SEQUENCE [LARGE SCALE GENOMIC DNA]</scope>
    <source>
        <strain evidence="1">W744_W776</strain>
    </source>
</reference>